<sequence length="75" mass="8761">MRSERSHEQSIPANQGAKTNEKLVSIDKDYAQMVLDSIYINASKERLHSLIDKALDQRDREAFMKYSDAYRQLNK</sequence>
<reference evidence="2" key="2">
    <citation type="submission" date="2020-09" db="EMBL/GenBank/DDBJ databases">
        <authorList>
            <person name="Sun Q."/>
            <person name="Zhou Y."/>
        </authorList>
    </citation>
    <scope>NUCLEOTIDE SEQUENCE</scope>
    <source>
        <strain evidence="2">CGMCC 1.15371</strain>
    </source>
</reference>
<accession>A0A8J2VWD5</accession>
<feature type="domain" description="IDEAL" evidence="1">
    <location>
        <begin position="34"/>
        <end position="70"/>
    </location>
</feature>
<comment type="caution">
    <text evidence="2">The sequence shown here is derived from an EMBL/GenBank/DDBJ whole genome shotgun (WGS) entry which is preliminary data.</text>
</comment>
<dbReference type="EMBL" id="BMIR01000007">
    <property type="protein sequence ID" value="GGE39352.1"/>
    <property type="molecule type" value="Genomic_DNA"/>
</dbReference>
<dbReference type="SMART" id="SM00914">
    <property type="entry name" value="IDEAL"/>
    <property type="match status" value="1"/>
</dbReference>
<gene>
    <name evidence="2" type="ORF">GCM10011391_17660</name>
</gene>
<reference evidence="2" key="1">
    <citation type="journal article" date="2014" name="Int. J. Syst. Evol. Microbiol.">
        <title>Complete genome sequence of Corynebacterium casei LMG S-19264T (=DSM 44701T), isolated from a smear-ripened cheese.</title>
        <authorList>
            <consortium name="US DOE Joint Genome Institute (JGI-PGF)"/>
            <person name="Walter F."/>
            <person name="Albersmeier A."/>
            <person name="Kalinowski J."/>
            <person name="Ruckert C."/>
        </authorList>
    </citation>
    <scope>NUCLEOTIDE SEQUENCE</scope>
    <source>
        <strain evidence="2">CGMCC 1.15371</strain>
    </source>
</reference>
<evidence type="ECO:0000259" key="1">
    <source>
        <dbReference type="SMART" id="SM00914"/>
    </source>
</evidence>
<dbReference type="InterPro" id="IPR014957">
    <property type="entry name" value="IDEAL_dom"/>
</dbReference>
<dbReference type="InterPro" id="IPR027393">
    <property type="entry name" value="Virus_scaffolding_prot_C"/>
</dbReference>
<dbReference type="Gene3D" id="4.10.810.10">
    <property type="entry name" value="Virus Scaffolding Protein, Chain A"/>
    <property type="match status" value="1"/>
</dbReference>
<protein>
    <recommendedName>
        <fullName evidence="1">IDEAL domain-containing protein</fullName>
    </recommendedName>
</protein>
<name>A0A8J2VWD5_9BACL</name>
<evidence type="ECO:0000313" key="3">
    <source>
        <dbReference type="Proteomes" id="UP000628775"/>
    </source>
</evidence>
<dbReference type="Pfam" id="PF08858">
    <property type="entry name" value="IDEAL"/>
    <property type="match status" value="1"/>
</dbReference>
<organism evidence="2 3">
    <name type="scientific">Pullulanibacillus camelliae</name>
    <dbReference type="NCBI Taxonomy" id="1707096"/>
    <lineage>
        <taxon>Bacteria</taxon>
        <taxon>Bacillati</taxon>
        <taxon>Bacillota</taxon>
        <taxon>Bacilli</taxon>
        <taxon>Bacillales</taxon>
        <taxon>Sporolactobacillaceae</taxon>
        <taxon>Pullulanibacillus</taxon>
    </lineage>
</organism>
<dbReference type="RefSeq" id="WP_188692383.1">
    <property type="nucleotide sequence ID" value="NZ_BMIR01000007.1"/>
</dbReference>
<proteinExistence type="predicted"/>
<evidence type="ECO:0000313" key="2">
    <source>
        <dbReference type="EMBL" id="GGE39352.1"/>
    </source>
</evidence>
<dbReference type="Proteomes" id="UP000628775">
    <property type="component" value="Unassembled WGS sequence"/>
</dbReference>
<keyword evidence="3" id="KW-1185">Reference proteome</keyword>
<dbReference type="AlphaFoldDB" id="A0A8J2VWD5"/>